<dbReference type="SUPFAM" id="SSF53300">
    <property type="entry name" value="vWA-like"/>
    <property type="match status" value="1"/>
</dbReference>
<dbReference type="RefSeq" id="WP_413257614.1">
    <property type="nucleotide sequence ID" value="NZ_JBHFNS010000054.1"/>
</dbReference>
<dbReference type="InterPro" id="IPR006059">
    <property type="entry name" value="SBP"/>
</dbReference>
<evidence type="ECO:0000313" key="2">
    <source>
        <dbReference type="EMBL" id="MFB2936115.1"/>
    </source>
</evidence>
<dbReference type="SMART" id="SM00327">
    <property type="entry name" value="VWA"/>
    <property type="match status" value="1"/>
</dbReference>
<feature type="domain" description="VWFA" evidence="1">
    <location>
        <begin position="428"/>
        <end position="604"/>
    </location>
</feature>
<sequence length="608" mass="66853">MAKELPGFYSEIRKKAIAKCSYSRIEKAIAWLSKGYMKTKTQKTHPHLKHLTATLGILFLAACASSDIGTQQPGIEVKFLVGSALKDFCAQAAQQFNQTNPKLDNGKPVSLTCTAKGSGDIVTTINNLAQQLKTGNIKPDSPEFPTLISVDGEIYHDQLIANINNIFPGQNYIPEITDAPQLANSPMVFIAPADVATGLKKQPDIYKVLVTAKNHRQLDPNSPQLPIYFVQTAPTRSNSGLQTLVSQFVSVSGKRPEQLTIADVQKYQTQIQNIQSKVTRYGMSTDTLATDMVKNGSFWASIGAVYESSVIQANSNLQPNQTRYEAIYPQATFTSNMRAILPTAPWVSAEEKAAAEKVIAYLRTPQTQKIATEFGLRPGVPGVELGIKFNPQFGVNPNAKYDSLRPPKPEVVTAMLKSWQEFAKKPSQVVIVVDSSGSMEGNKLPAVQSTLRNYIENLGPKEQITLIDFDTEIRPPIQVNGTPEGRDRGMQFIANLQADGGTRLYDAALFARNWLIKNPRKDAINAVVILTDGQDSGSEIDLNKLRQELQKSGFNTDQRIAFFTVGYGKEGEFSPKVLQQIAQLNGGYYRRGDPATISTLMSDLQVEF</sequence>
<keyword evidence="3" id="KW-1185">Reference proteome</keyword>
<dbReference type="PROSITE" id="PS50234">
    <property type="entry name" value="VWFA"/>
    <property type="match status" value="1"/>
</dbReference>
<name>A0ABV4YBF2_9CYAN</name>
<dbReference type="Pfam" id="PF13416">
    <property type="entry name" value="SBP_bac_8"/>
    <property type="match status" value="1"/>
</dbReference>
<dbReference type="Proteomes" id="UP001576776">
    <property type="component" value="Unassembled WGS sequence"/>
</dbReference>
<dbReference type="Gene3D" id="3.40.50.410">
    <property type="entry name" value="von Willebrand factor, type A domain"/>
    <property type="match status" value="1"/>
</dbReference>
<reference evidence="2 3" key="1">
    <citation type="submission" date="2024-09" db="EMBL/GenBank/DDBJ databases">
        <title>Floridaenema gen nov. (Aerosakkonemataceae, Aerosakkonematales ord. nov., Cyanobacteria) from benthic tropical and subtropical fresh waters, with the description of four new species.</title>
        <authorList>
            <person name="Moretto J.A."/>
            <person name="Berthold D.E."/>
            <person name="Lefler F.W."/>
            <person name="Huang I.-S."/>
            <person name="Laughinghouse H. IV."/>
        </authorList>
    </citation>
    <scope>NUCLEOTIDE SEQUENCE [LARGE SCALE GENOMIC DNA]</scope>
    <source>
        <strain evidence="2 3">BLCC-F154</strain>
    </source>
</reference>
<dbReference type="Pfam" id="PF13768">
    <property type="entry name" value="VWA_3"/>
    <property type="match status" value="1"/>
</dbReference>
<dbReference type="CDD" id="cd00198">
    <property type="entry name" value="vWFA"/>
    <property type="match status" value="1"/>
</dbReference>
<proteinExistence type="predicted"/>
<evidence type="ECO:0000259" key="1">
    <source>
        <dbReference type="PROSITE" id="PS50234"/>
    </source>
</evidence>
<accession>A0ABV4YBF2</accession>
<dbReference type="SUPFAM" id="SSF53850">
    <property type="entry name" value="Periplasmic binding protein-like II"/>
    <property type="match status" value="1"/>
</dbReference>
<protein>
    <submittedName>
        <fullName evidence="2">Extracellular solute-binding protein</fullName>
    </submittedName>
</protein>
<gene>
    <name evidence="2" type="ORF">ACE1B6_12755</name>
</gene>
<dbReference type="PANTHER" id="PTHR10338:SF119">
    <property type="entry name" value="INTER-ALPHA-TRYPSIN INHIBITOR HEAVY CHAIN H4"/>
    <property type="match status" value="1"/>
</dbReference>
<dbReference type="PANTHER" id="PTHR10338">
    <property type="entry name" value="INTER-ALPHA-TRYPSIN INHIBITOR HEAVY CHAIN FAMILY MEMBER"/>
    <property type="match status" value="1"/>
</dbReference>
<organism evidence="2 3">
    <name type="scientific">Floridaenema fluviatile BLCC-F154</name>
    <dbReference type="NCBI Taxonomy" id="3153640"/>
    <lineage>
        <taxon>Bacteria</taxon>
        <taxon>Bacillati</taxon>
        <taxon>Cyanobacteriota</taxon>
        <taxon>Cyanophyceae</taxon>
        <taxon>Oscillatoriophycideae</taxon>
        <taxon>Aerosakkonematales</taxon>
        <taxon>Aerosakkonemataceae</taxon>
        <taxon>Floridanema</taxon>
        <taxon>Floridanema fluviatile</taxon>
    </lineage>
</organism>
<comment type="caution">
    <text evidence="2">The sequence shown here is derived from an EMBL/GenBank/DDBJ whole genome shotgun (WGS) entry which is preliminary data.</text>
</comment>
<dbReference type="InterPro" id="IPR002035">
    <property type="entry name" value="VWF_A"/>
</dbReference>
<dbReference type="EMBL" id="JBHFNS010000054">
    <property type="protein sequence ID" value="MFB2936115.1"/>
    <property type="molecule type" value="Genomic_DNA"/>
</dbReference>
<dbReference type="InterPro" id="IPR050934">
    <property type="entry name" value="ITIH"/>
</dbReference>
<evidence type="ECO:0000313" key="3">
    <source>
        <dbReference type="Proteomes" id="UP001576776"/>
    </source>
</evidence>
<dbReference type="InterPro" id="IPR036465">
    <property type="entry name" value="vWFA_dom_sf"/>
</dbReference>